<dbReference type="GO" id="GO:0009236">
    <property type="term" value="P:cobalamin biosynthetic process"/>
    <property type="evidence" value="ECO:0007669"/>
    <property type="project" value="UniProtKB-KW"/>
</dbReference>
<reference evidence="4" key="2">
    <citation type="submission" date="2020-09" db="EMBL/GenBank/DDBJ databases">
        <authorList>
            <person name="Sun Q."/>
            <person name="Zhou Y."/>
        </authorList>
    </citation>
    <scope>NUCLEOTIDE SEQUENCE</scope>
    <source>
        <strain evidence="4">CGMCC 4.7278</strain>
    </source>
</reference>
<protein>
    <recommendedName>
        <fullName evidence="6">Precorrin-6A reductase</fullName>
    </recommendedName>
</protein>
<evidence type="ECO:0000313" key="5">
    <source>
        <dbReference type="Proteomes" id="UP000612956"/>
    </source>
</evidence>
<reference evidence="4" key="1">
    <citation type="journal article" date="2014" name="Int. J. Syst. Evol. Microbiol.">
        <title>Complete genome sequence of Corynebacterium casei LMG S-19264T (=DSM 44701T), isolated from a smear-ripened cheese.</title>
        <authorList>
            <consortium name="US DOE Joint Genome Institute (JGI-PGF)"/>
            <person name="Walter F."/>
            <person name="Albersmeier A."/>
            <person name="Kalinowski J."/>
            <person name="Ruckert C."/>
        </authorList>
    </citation>
    <scope>NUCLEOTIDE SEQUENCE</scope>
    <source>
        <strain evidence="4">CGMCC 4.7278</strain>
    </source>
</reference>
<organism evidence="4 5">
    <name type="scientific">Nocardia camponoti</name>
    <dbReference type="NCBI Taxonomy" id="1616106"/>
    <lineage>
        <taxon>Bacteria</taxon>
        <taxon>Bacillati</taxon>
        <taxon>Actinomycetota</taxon>
        <taxon>Actinomycetes</taxon>
        <taxon>Mycobacteriales</taxon>
        <taxon>Nocardiaceae</taxon>
        <taxon>Nocardia</taxon>
    </lineage>
</organism>
<dbReference type="InterPro" id="IPR003723">
    <property type="entry name" value="Precorrin-6x_reduct"/>
</dbReference>
<proteinExistence type="predicted"/>
<dbReference type="EMBL" id="BMMW01000001">
    <property type="protein sequence ID" value="GGK37247.1"/>
    <property type="molecule type" value="Genomic_DNA"/>
</dbReference>
<dbReference type="PANTHER" id="PTHR36925">
    <property type="entry name" value="COBALT-PRECORRIN-6A REDUCTASE"/>
    <property type="match status" value="1"/>
</dbReference>
<evidence type="ECO:0000313" key="4">
    <source>
        <dbReference type="EMBL" id="GGK37247.1"/>
    </source>
</evidence>
<keyword evidence="3" id="KW-0560">Oxidoreductase</keyword>
<sequence length="179" mass="18983">MDATHPFAAQVTANAADAAALAGVPLLHVRRPAWRRQPGDLWTIVPDLAAAAKALTPHGERVLLTIGRQGVGAFADRADRHFVIRAIDAPSAPLPPRHKVLLARGPFSFDDELVLMSDHRIDVIVTKNSGGDQTEAKLAAARTAGVPVILIDRPPLPAGARSVENAADAMSWLTGLLPR</sequence>
<dbReference type="Pfam" id="PF02571">
    <property type="entry name" value="CbiJ"/>
    <property type="match status" value="1"/>
</dbReference>
<accession>A0A917Q9G9</accession>
<comment type="pathway">
    <text evidence="1">Cofactor biosynthesis; adenosylcobalamin biosynthesis.</text>
</comment>
<evidence type="ECO:0000256" key="3">
    <source>
        <dbReference type="ARBA" id="ARBA00023002"/>
    </source>
</evidence>
<evidence type="ECO:0000256" key="1">
    <source>
        <dbReference type="ARBA" id="ARBA00004953"/>
    </source>
</evidence>
<evidence type="ECO:0008006" key="6">
    <source>
        <dbReference type="Google" id="ProtNLM"/>
    </source>
</evidence>
<keyword evidence="5" id="KW-1185">Reference proteome</keyword>
<keyword evidence="2" id="KW-0169">Cobalamin biosynthesis</keyword>
<evidence type="ECO:0000256" key="2">
    <source>
        <dbReference type="ARBA" id="ARBA00022573"/>
    </source>
</evidence>
<comment type="caution">
    <text evidence="4">The sequence shown here is derived from an EMBL/GenBank/DDBJ whole genome shotgun (WGS) entry which is preliminary data.</text>
</comment>
<dbReference type="GO" id="GO:0016994">
    <property type="term" value="F:precorrin-6A reductase activity"/>
    <property type="evidence" value="ECO:0007669"/>
    <property type="project" value="InterPro"/>
</dbReference>
<dbReference type="AlphaFoldDB" id="A0A917Q9G9"/>
<gene>
    <name evidence="4" type="ORF">GCM10011591_06100</name>
</gene>
<dbReference type="PANTHER" id="PTHR36925:SF1">
    <property type="entry name" value="COBALT-PRECORRIN-6A REDUCTASE"/>
    <property type="match status" value="1"/>
</dbReference>
<name>A0A917Q9G9_9NOCA</name>
<dbReference type="PROSITE" id="PS51014">
    <property type="entry name" value="COBK_CBIJ"/>
    <property type="match status" value="1"/>
</dbReference>
<dbReference type="Proteomes" id="UP000612956">
    <property type="component" value="Unassembled WGS sequence"/>
</dbReference>